<keyword evidence="2" id="KW-1185">Reference proteome</keyword>
<name>A0A1L3ZS31_9SPHN</name>
<dbReference type="OrthoDB" id="7468039at2"/>
<gene>
    <name evidence="1" type="ORF">BSL82_03225</name>
</gene>
<evidence type="ECO:0000313" key="1">
    <source>
        <dbReference type="EMBL" id="API58434.1"/>
    </source>
</evidence>
<accession>A0A1L3ZS31</accession>
<dbReference type="RefSeq" id="WP_072596007.1">
    <property type="nucleotide sequence ID" value="NZ_CP018221.1"/>
</dbReference>
<organism evidence="1 2">
    <name type="scientific">Tardibacter chloracetimidivorans</name>
    <dbReference type="NCBI Taxonomy" id="1921510"/>
    <lineage>
        <taxon>Bacteria</taxon>
        <taxon>Pseudomonadati</taxon>
        <taxon>Pseudomonadota</taxon>
        <taxon>Alphaproteobacteria</taxon>
        <taxon>Sphingomonadales</taxon>
        <taxon>Sphingomonadaceae</taxon>
        <taxon>Tardibacter</taxon>
    </lineage>
</organism>
<evidence type="ECO:0008006" key="3">
    <source>
        <dbReference type="Google" id="ProtNLM"/>
    </source>
</evidence>
<reference evidence="2" key="1">
    <citation type="submission" date="2016-11" db="EMBL/GenBank/DDBJ databases">
        <title>Complete Genome Sequence of alachlor-degrading Sphingomonas sp. strain JJ-A5.</title>
        <authorList>
            <person name="Lee H."/>
            <person name="Ka J.-O."/>
        </authorList>
    </citation>
    <scope>NUCLEOTIDE SEQUENCE [LARGE SCALE GENOMIC DNA]</scope>
    <source>
        <strain evidence="2">JJ-A5</strain>
    </source>
</reference>
<sequence length="335" mass="36506">MALQQAAAEKIMHLDASQLAAGRLGALFREGAIGVVIKGDPRIQKAWEMLLPRMRAANAGEERLPWEAPVVDMARNLYSDGGLNCTGDVMHFSPGRIGYIGRKLELEPDPATGGLRCFPPVLGQGAASFTPDPAALDICWRIVTDLFSGLVAPGKVPTPFKAVVQRLKYQHSFSDIGRLCDLVESASGRWSQLGYRLDRYREMARGPFAAQGLADIFALLCLSPWLRPAVMKLNGLFHKADRKHAVAEGESIIGKPHYDGRYFSALSGERDTILTQLFDGRWWHGVELNSGELLVIPGLAARQFGLRPTLHRVLHAGGEGSGYNASNITLLLGAK</sequence>
<dbReference type="Proteomes" id="UP000182063">
    <property type="component" value="Chromosome"/>
</dbReference>
<dbReference type="AlphaFoldDB" id="A0A1L3ZS31"/>
<protein>
    <recommendedName>
        <fullName evidence="3">Fe2OG dioxygenase domain-containing protein</fullName>
    </recommendedName>
</protein>
<dbReference type="EMBL" id="CP018221">
    <property type="protein sequence ID" value="API58434.1"/>
    <property type="molecule type" value="Genomic_DNA"/>
</dbReference>
<evidence type="ECO:0000313" key="2">
    <source>
        <dbReference type="Proteomes" id="UP000182063"/>
    </source>
</evidence>
<dbReference type="KEGG" id="sphj:BSL82_03225"/>
<proteinExistence type="predicted"/>